<evidence type="ECO:0000313" key="1">
    <source>
        <dbReference type="EMBL" id="JAD87391.1"/>
    </source>
</evidence>
<name>A0A0A9DHT2_ARUDO</name>
<reference evidence="1" key="1">
    <citation type="submission" date="2014-09" db="EMBL/GenBank/DDBJ databases">
        <authorList>
            <person name="Magalhaes I.L.F."/>
            <person name="Oliveira U."/>
            <person name="Santos F.R."/>
            <person name="Vidigal T.H.D.A."/>
            <person name="Brescovit A.D."/>
            <person name="Santos A.J."/>
        </authorList>
    </citation>
    <scope>NUCLEOTIDE SEQUENCE</scope>
    <source>
        <tissue evidence="1">Shoot tissue taken approximately 20 cm above the soil surface</tissue>
    </source>
</reference>
<accession>A0A0A9DHT2</accession>
<sequence length="71" mass="8049">MMGTYYIASSLCNIDLRNYNYHLAKKSKSAILTSGQAWLLRQLRVCLVACTGFCRVALCILDKGNQAEWMQ</sequence>
<protein>
    <submittedName>
        <fullName evidence="1">Uncharacterized protein</fullName>
    </submittedName>
</protein>
<dbReference type="EMBL" id="GBRH01210504">
    <property type="protein sequence ID" value="JAD87391.1"/>
    <property type="molecule type" value="Transcribed_RNA"/>
</dbReference>
<reference evidence="1" key="2">
    <citation type="journal article" date="2015" name="Data Brief">
        <title>Shoot transcriptome of the giant reed, Arundo donax.</title>
        <authorList>
            <person name="Barrero R.A."/>
            <person name="Guerrero F.D."/>
            <person name="Moolhuijzen P."/>
            <person name="Goolsby J.A."/>
            <person name="Tidwell J."/>
            <person name="Bellgard S.E."/>
            <person name="Bellgard M.I."/>
        </authorList>
    </citation>
    <scope>NUCLEOTIDE SEQUENCE</scope>
    <source>
        <tissue evidence="1">Shoot tissue taken approximately 20 cm above the soil surface</tissue>
    </source>
</reference>
<organism evidence="1">
    <name type="scientific">Arundo donax</name>
    <name type="common">Giant reed</name>
    <name type="synonym">Donax arundinaceus</name>
    <dbReference type="NCBI Taxonomy" id="35708"/>
    <lineage>
        <taxon>Eukaryota</taxon>
        <taxon>Viridiplantae</taxon>
        <taxon>Streptophyta</taxon>
        <taxon>Embryophyta</taxon>
        <taxon>Tracheophyta</taxon>
        <taxon>Spermatophyta</taxon>
        <taxon>Magnoliopsida</taxon>
        <taxon>Liliopsida</taxon>
        <taxon>Poales</taxon>
        <taxon>Poaceae</taxon>
        <taxon>PACMAD clade</taxon>
        <taxon>Arundinoideae</taxon>
        <taxon>Arundineae</taxon>
        <taxon>Arundo</taxon>
    </lineage>
</organism>
<proteinExistence type="predicted"/>
<dbReference type="AlphaFoldDB" id="A0A0A9DHT2"/>